<keyword evidence="1" id="KW-0732">Signal</keyword>
<dbReference type="InterPro" id="IPR035992">
    <property type="entry name" value="Ricin_B-like_lectins"/>
</dbReference>
<protein>
    <submittedName>
        <fullName evidence="3">RICIN domain-containing protein</fullName>
    </submittedName>
</protein>
<evidence type="ECO:0000313" key="4">
    <source>
        <dbReference type="Proteomes" id="UP001595867"/>
    </source>
</evidence>
<dbReference type="CDD" id="cd00161">
    <property type="entry name" value="beta-trefoil_Ricin-like"/>
    <property type="match status" value="1"/>
</dbReference>
<gene>
    <name evidence="3" type="ORF">ACFO0C_37205</name>
</gene>
<evidence type="ECO:0000259" key="2">
    <source>
        <dbReference type="SMART" id="SM00458"/>
    </source>
</evidence>
<evidence type="ECO:0000256" key="1">
    <source>
        <dbReference type="SAM" id="SignalP"/>
    </source>
</evidence>
<keyword evidence="4" id="KW-1185">Reference proteome</keyword>
<dbReference type="Proteomes" id="UP001595867">
    <property type="component" value="Unassembled WGS sequence"/>
</dbReference>
<dbReference type="Gene3D" id="2.80.10.50">
    <property type="match status" value="2"/>
</dbReference>
<comment type="caution">
    <text evidence="3">The sequence shown here is derived from an EMBL/GenBank/DDBJ whole genome shotgun (WGS) entry which is preliminary data.</text>
</comment>
<organism evidence="3 4">
    <name type="scientific">Actinoplanes subglobosus</name>
    <dbReference type="NCBI Taxonomy" id="1547892"/>
    <lineage>
        <taxon>Bacteria</taxon>
        <taxon>Bacillati</taxon>
        <taxon>Actinomycetota</taxon>
        <taxon>Actinomycetes</taxon>
        <taxon>Micromonosporales</taxon>
        <taxon>Micromonosporaceae</taxon>
        <taxon>Actinoplanes</taxon>
    </lineage>
</organism>
<dbReference type="SUPFAM" id="SSF50370">
    <property type="entry name" value="Ricin B-like lectins"/>
    <property type="match status" value="1"/>
</dbReference>
<dbReference type="RefSeq" id="WP_378071476.1">
    <property type="nucleotide sequence ID" value="NZ_JBHSBL010000024.1"/>
</dbReference>
<feature type="chain" id="PRO_5045966636" evidence="1">
    <location>
        <begin position="31"/>
        <end position="175"/>
    </location>
</feature>
<proteinExistence type="predicted"/>
<feature type="signal peptide" evidence="1">
    <location>
        <begin position="1"/>
        <end position="30"/>
    </location>
</feature>
<dbReference type="InterPro" id="IPR000772">
    <property type="entry name" value="Ricin_B_lectin"/>
</dbReference>
<name>A0ABV8J1Z7_9ACTN</name>
<dbReference type="Pfam" id="PF00652">
    <property type="entry name" value="Ricin_B_lectin"/>
    <property type="match status" value="1"/>
</dbReference>
<dbReference type="EMBL" id="JBHSBL010000024">
    <property type="protein sequence ID" value="MFC4070604.1"/>
    <property type="molecule type" value="Genomic_DNA"/>
</dbReference>
<evidence type="ECO:0000313" key="3">
    <source>
        <dbReference type="EMBL" id="MFC4070604.1"/>
    </source>
</evidence>
<accession>A0ABV8J1Z7</accession>
<reference evidence="4" key="1">
    <citation type="journal article" date="2019" name="Int. J. Syst. Evol. Microbiol.">
        <title>The Global Catalogue of Microorganisms (GCM) 10K type strain sequencing project: providing services to taxonomists for standard genome sequencing and annotation.</title>
        <authorList>
            <consortium name="The Broad Institute Genomics Platform"/>
            <consortium name="The Broad Institute Genome Sequencing Center for Infectious Disease"/>
            <person name="Wu L."/>
            <person name="Ma J."/>
        </authorList>
    </citation>
    <scope>NUCLEOTIDE SEQUENCE [LARGE SCALE GENOMIC DNA]</scope>
    <source>
        <strain evidence="4">TBRC 5832</strain>
    </source>
</reference>
<sequence length="175" mass="19187">MTFGRRVFGAISLLILAQAALLTGATPAHAADPVTNDEYHLLNRGSGLRLGIEAASTQNLADAVQFEENTSPDQVWTLWANGSLQNLNSDKYLSVEAGGTQNLNHVVQYKWVATTDQFWDLEPSPWGRNLRTIVNRKSGKCLGIEAGSTQNLAQAVIYTCDGTTNQSWYFVNWLG</sequence>
<dbReference type="SMART" id="SM00458">
    <property type="entry name" value="RICIN"/>
    <property type="match status" value="1"/>
</dbReference>
<feature type="domain" description="Ricin B lectin" evidence="2">
    <location>
        <begin position="39"/>
        <end position="171"/>
    </location>
</feature>
<dbReference type="PROSITE" id="PS50231">
    <property type="entry name" value="RICIN_B_LECTIN"/>
    <property type="match status" value="1"/>
</dbReference>